<dbReference type="Proteomes" id="UP000736335">
    <property type="component" value="Unassembled WGS sequence"/>
</dbReference>
<keyword evidence="1" id="KW-0479">Metal-binding</keyword>
<evidence type="ECO:0000313" key="6">
    <source>
        <dbReference type="EMBL" id="KAF9792813.1"/>
    </source>
</evidence>
<dbReference type="PROSITE" id="PS51746">
    <property type="entry name" value="PPM_2"/>
    <property type="match status" value="1"/>
</dbReference>
<evidence type="ECO:0000256" key="2">
    <source>
        <dbReference type="ARBA" id="ARBA00022801"/>
    </source>
</evidence>
<dbReference type="InterPro" id="IPR001932">
    <property type="entry name" value="PPM-type_phosphatase-like_dom"/>
</dbReference>
<dbReference type="SUPFAM" id="SSF81606">
    <property type="entry name" value="PP2C-like"/>
    <property type="match status" value="1"/>
</dbReference>
<protein>
    <submittedName>
        <fullName evidence="6">Protein serine threonine phosphatase 2C</fullName>
    </submittedName>
</protein>
<evidence type="ECO:0000313" key="7">
    <source>
        <dbReference type="Proteomes" id="UP000736335"/>
    </source>
</evidence>
<dbReference type="Pfam" id="PF00481">
    <property type="entry name" value="PP2C"/>
    <property type="match status" value="1"/>
</dbReference>
<comment type="similarity">
    <text evidence="4">Belongs to the PP2C family.</text>
</comment>
<feature type="domain" description="PPM-type phosphatase" evidence="5">
    <location>
        <begin position="51"/>
        <end position="423"/>
    </location>
</feature>
<dbReference type="GO" id="GO:0004722">
    <property type="term" value="F:protein serine/threonine phosphatase activity"/>
    <property type="evidence" value="ECO:0007669"/>
    <property type="project" value="InterPro"/>
</dbReference>
<dbReference type="OrthoDB" id="19329at2759"/>
<accession>A0A9P6LD87</accession>
<keyword evidence="7" id="KW-1185">Reference proteome</keyword>
<gene>
    <name evidence="6" type="ORF">BJ322DRAFT_1031533</name>
</gene>
<dbReference type="GO" id="GO:0046872">
    <property type="term" value="F:metal ion binding"/>
    <property type="evidence" value="ECO:0007669"/>
    <property type="project" value="UniProtKB-KW"/>
</dbReference>
<sequence>MASFKDNLAQFPTAQTDLGWEGAGPWDYRKVPEPVLSSLLASVAKANTSASVDIIDFQPQTGQSSEDRYIVQDWHFKNGTWKLLAIFDGHAGDETVKHVAAYLPGQLQSALIDLLAKSEWRIDPSSISNLLSKVIISYDDFLTKDLYDLFPGGVEELSKLSDDEVKAVIHDSGIGGPNHAKVARCMQGSTVLVSLIDPNRDNIWVASLGDCQAVLGIRSDRKASWDVTILSANHHAALPSEIEALRAKHPGEPEVSLNDRVLGGIAITRAVGDHIFKLDRLWCSKVLMNAEQRFRFHSAKPETLITRIFTPPYLSNEPQVRHVNLAEAKASNKREITFVMCSDGLLDLFDARDESDLRKVAQSWMELGSETKPENPRDPYDNGALRILREGLGGENEDQVAQQLTVEMTGKWLDDITALVYRIQ</sequence>
<proteinExistence type="inferred from homology"/>
<organism evidence="6 7">
    <name type="scientific">Thelephora terrestris</name>
    <dbReference type="NCBI Taxonomy" id="56493"/>
    <lineage>
        <taxon>Eukaryota</taxon>
        <taxon>Fungi</taxon>
        <taxon>Dikarya</taxon>
        <taxon>Basidiomycota</taxon>
        <taxon>Agaricomycotina</taxon>
        <taxon>Agaricomycetes</taxon>
        <taxon>Thelephorales</taxon>
        <taxon>Thelephoraceae</taxon>
        <taxon>Thelephora</taxon>
    </lineage>
</organism>
<keyword evidence="3 4" id="KW-0904">Protein phosphatase</keyword>
<reference evidence="6" key="1">
    <citation type="journal article" date="2020" name="Nat. Commun.">
        <title>Large-scale genome sequencing of mycorrhizal fungi provides insights into the early evolution of symbiotic traits.</title>
        <authorList>
            <person name="Miyauchi S."/>
            <person name="Kiss E."/>
            <person name="Kuo A."/>
            <person name="Drula E."/>
            <person name="Kohler A."/>
            <person name="Sanchez-Garcia M."/>
            <person name="Morin E."/>
            <person name="Andreopoulos B."/>
            <person name="Barry K.W."/>
            <person name="Bonito G."/>
            <person name="Buee M."/>
            <person name="Carver A."/>
            <person name="Chen C."/>
            <person name="Cichocki N."/>
            <person name="Clum A."/>
            <person name="Culley D."/>
            <person name="Crous P.W."/>
            <person name="Fauchery L."/>
            <person name="Girlanda M."/>
            <person name="Hayes R.D."/>
            <person name="Keri Z."/>
            <person name="LaButti K."/>
            <person name="Lipzen A."/>
            <person name="Lombard V."/>
            <person name="Magnuson J."/>
            <person name="Maillard F."/>
            <person name="Murat C."/>
            <person name="Nolan M."/>
            <person name="Ohm R.A."/>
            <person name="Pangilinan J."/>
            <person name="Pereira M.F."/>
            <person name="Perotto S."/>
            <person name="Peter M."/>
            <person name="Pfister S."/>
            <person name="Riley R."/>
            <person name="Sitrit Y."/>
            <person name="Stielow J.B."/>
            <person name="Szollosi G."/>
            <person name="Zifcakova L."/>
            <person name="Stursova M."/>
            <person name="Spatafora J.W."/>
            <person name="Tedersoo L."/>
            <person name="Vaario L.M."/>
            <person name="Yamada A."/>
            <person name="Yan M."/>
            <person name="Wang P."/>
            <person name="Xu J."/>
            <person name="Bruns T."/>
            <person name="Baldrian P."/>
            <person name="Vilgalys R."/>
            <person name="Dunand C."/>
            <person name="Henrissat B."/>
            <person name="Grigoriev I.V."/>
            <person name="Hibbett D."/>
            <person name="Nagy L.G."/>
            <person name="Martin F.M."/>
        </authorList>
    </citation>
    <scope>NUCLEOTIDE SEQUENCE</scope>
    <source>
        <strain evidence="6">UH-Tt-Lm1</strain>
    </source>
</reference>
<dbReference type="SMART" id="SM00332">
    <property type="entry name" value="PP2Cc"/>
    <property type="match status" value="1"/>
</dbReference>
<comment type="caution">
    <text evidence="6">The sequence shown here is derived from an EMBL/GenBank/DDBJ whole genome shotgun (WGS) entry which is preliminary data.</text>
</comment>
<evidence type="ECO:0000259" key="5">
    <source>
        <dbReference type="PROSITE" id="PS51746"/>
    </source>
</evidence>
<dbReference type="InterPro" id="IPR000222">
    <property type="entry name" value="PP2C_BS"/>
</dbReference>
<dbReference type="EMBL" id="WIUZ02000001">
    <property type="protein sequence ID" value="KAF9792813.1"/>
    <property type="molecule type" value="Genomic_DNA"/>
</dbReference>
<evidence type="ECO:0000256" key="3">
    <source>
        <dbReference type="ARBA" id="ARBA00022912"/>
    </source>
</evidence>
<dbReference type="InterPro" id="IPR036457">
    <property type="entry name" value="PPM-type-like_dom_sf"/>
</dbReference>
<dbReference type="InterPro" id="IPR015655">
    <property type="entry name" value="PP2C"/>
</dbReference>
<dbReference type="Gene3D" id="3.60.40.10">
    <property type="entry name" value="PPM-type phosphatase domain"/>
    <property type="match status" value="1"/>
</dbReference>
<name>A0A9P6LD87_9AGAM</name>
<keyword evidence="2 4" id="KW-0378">Hydrolase</keyword>
<evidence type="ECO:0000256" key="1">
    <source>
        <dbReference type="ARBA" id="ARBA00022723"/>
    </source>
</evidence>
<dbReference type="CDD" id="cd00143">
    <property type="entry name" value="PP2Cc"/>
    <property type="match status" value="1"/>
</dbReference>
<dbReference type="PROSITE" id="PS01032">
    <property type="entry name" value="PPM_1"/>
    <property type="match status" value="1"/>
</dbReference>
<evidence type="ECO:0000256" key="4">
    <source>
        <dbReference type="RuleBase" id="RU003465"/>
    </source>
</evidence>
<dbReference type="PANTHER" id="PTHR13832">
    <property type="entry name" value="PROTEIN PHOSPHATASE 2C"/>
    <property type="match status" value="1"/>
</dbReference>
<dbReference type="PANTHER" id="PTHR13832:SF792">
    <property type="entry name" value="GM14286P"/>
    <property type="match status" value="1"/>
</dbReference>
<dbReference type="AlphaFoldDB" id="A0A9P6LD87"/>
<reference evidence="6" key="2">
    <citation type="submission" date="2020-11" db="EMBL/GenBank/DDBJ databases">
        <authorList>
            <consortium name="DOE Joint Genome Institute"/>
            <person name="Kuo A."/>
            <person name="Miyauchi S."/>
            <person name="Kiss E."/>
            <person name="Drula E."/>
            <person name="Kohler A."/>
            <person name="Sanchez-Garcia M."/>
            <person name="Andreopoulos B."/>
            <person name="Barry K.W."/>
            <person name="Bonito G."/>
            <person name="Buee M."/>
            <person name="Carver A."/>
            <person name="Chen C."/>
            <person name="Cichocki N."/>
            <person name="Clum A."/>
            <person name="Culley D."/>
            <person name="Crous P.W."/>
            <person name="Fauchery L."/>
            <person name="Girlanda M."/>
            <person name="Hayes R."/>
            <person name="Keri Z."/>
            <person name="Labutti K."/>
            <person name="Lipzen A."/>
            <person name="Lombard V."/>
            <person name="Magnuson J."/>
            <person name="Maillard F."/>
            <person name="Morin E."/>
            <person name="Murat C."/>
            <person name="Nolan M."/>
            <person name="Ohm R."/>
            <person name="Pangilinan J."/>
            <person name="Pereira M."/>
            <person name="Perotto S."/>
            <person name="Peter M."/>
            <person name="Riley R."/>
            <person name="Sitrit Y."/>
            <person name="Stielow B."/>
            <person name="Szollosi G."/>
            <person name="Zifcakova L."/>
            <person name="Stursova M."/>
            <person name="Spatafora J.W."/>
            <person name="Tedersoo L."/>
            <person name="Vaario L.-M."/>
            <person name="Yamada A."/>
            <person name="Yan M."/>
            <person name="Wang P."/>
            <person name="Xu J."/>
            <person name="Bruns T."/>
            <person name="Baldrian P."/>
            <person name="Vilgalys R."/>
            <person name="Henrissat B."/>
            <person name="Grigoriev I.V."/>
            <person name="Hibbett D."/>
            <person name="Nagy L.G."/>
            <person name="Martin F.M."/>
        </authorList>
    </citation>
    <scope>NUCLEOTIDE SEQUENCE</scope>
    <source>
        <strain evidence="6">UH-Tt-Lm1</strain>
    </source>
</reference>